<sequence length="430" mass="50204">MINSSTFSNKWAVLIIGLGFAQQIFAQPLAPNSTACGLNSTNGTYLVRAKYNDSAVLQCDCFGMHKPRIKWFLYRPNTFLGGYEILSGGFLHIKQANSTVVERYVCTVEKGETQNHTIINFRLDYTDWYSKYVFHSVFWGALLTSLIVCIVTFVVNIIWILTRESILWWIQRAERLSRVRKMVEALEKYRTRQMERIHENYQKKIQIVRDNYHQQIETIRVSYTAQSERFRDYRTAQMESMHSHLDSIRDNYYLQLQRVREHGSKRAEQLWESYEKQVNRMRAFSAQQRLKLMRQYQVKQRYLNKLLENFQDANNPEALRQHEEDVRAALELPDPLEIANSVGSPEDDLHDEEAHPLTRSRSFHSLPEYIVDDDGTLRPSGLVGGDPEGSAGRRSKPIRFQRTAIRPRVDSASTSSDFDKPSTSRQQSHH</sequence>
<evidence type="ECO:0000313" key="5">
    <source>
        <dbReference type="Proteomes" id="UP000218231"/>
    </source>
</evidence>
<evidence type="ECO:0000256" key="1">
    <source>
        <dbReference type="SAM" id="MobiDB-lite"/>
    </source>
</evidence>
<comment type="caution">
    <text evidence="4">The sequence shown here is derived from an EMBL/GenBank/DDBJ whole genome shotgun (WGS) entry which is preliminary data.</text>
</comment>
<dbReference type="STRING" id="2018661.A0A2A2J2B2"/>
<keyword evidence="5" id="KW-1185">Reference proteome</keyword>
<feature type="transmembrane region" description="Helical" evidence="2">
    <location>
        <begin position="137"/>
        <end position="162"/>
    </location>
</feature>
<name>A0A2A2J2B2_9BILA</name>
<feature type="signal peptide" evidence="3">
    <location>
        <begin position="1"/>
        <end position="26"/>
    </location>
</feature>
<gene>
    <name evidence="4" type="ORF">WR25_04097</name>
</gene>
<dbReference type="OrthoDB" id="10061535at2759"/>
<dbReference type="EMBL" id="LIAE01010755">
    <property type="protein sequence ID" value="PAV55713.1"/>
    <property type="molecule type" value="Genomic_DNA"/>
</dbReference>
<reference evidence="4 5" key="1">
    <citation type="journal article" date="2017" name="Curr. Biol.">
        <title>Genome architecture and evolution of a unichromosomal asexual nematode.</title>
        <authorList>
            <person name="Fradin H."/>
            <person name="Zegar C."/>
            <person name="Gutwein M."/>
            <person name="Lucas J."/>
            <person name="Kovtun M."/>
            <person name="Corcoran D."/>
            <person name="Baugh L.R."/>
            <person name="Kiontke K."/>
            <person name="Gunsalus K."/>
            <person name="Fitch D.H."/>
            <person name="Piano F."/>
        </authorList>
    </citation>
    <scope>NUCLEOTIDE SEQUENCE [LARGE SCALE GENOMIC DNA]</scope>
    <source>
        <strain evidence="4">PF1309</strain>
    </source>
</reference>
<dbReference type="InterPro" id="IPR036179">
    <property type="entry name" value="Ig-like_dom_sf"/>
</dbReference>
<accession>A0A2A2J2B2</accession>
<keyword evidence="2" id="KW-0472">Membrane</keyword>
<dbReference type="AlphaFoldDB" id="A0A2A2J2B2"/>
<keyword evidence="2" id="KW-0812">Transmembrane</keyword>
<keyword evidence="2" id="KW-1133">Transmembrane helix</keyword>
<organism evidence="4 5">
    <name type="scientific">Diploscapter pachys</name>
    <dbReference type="NCBI Taxonomy" id="2018661"/>
    <lineage>
        <taxon>Eukaryota</taxon>
        <taxon>Metazoa</taxon>
        <taxon>Ecdysozoa</taxon>
        <taxon>Nematoda</taxon>
        <taxon>Chromadorea</taxon>
        <taxon>Rhabditida</taxon>
        <taxon>Rhabditina</taxon>
        <taxon>Rhabditomorpha</taxon>
        <taxon>Rhabditoidea</taxon>
        <taxon>Rhabditidae</taxon>
        <taxon>Diploscapter</taxon>
    </lineage>
</organism>
<proteinExistence type="predicted"/>
<evidence type="ECO:0000256" key="3">
    <source>
        <dbReference type="SAM" id="SignalP"/>
    </source>
</evidence>
<evidence type="ECO:0000313" key="4">
    <source>
        <dbReference type="EMBL" id="PAV55713.1"/>
    </source>
</evidence>
<evidence type="ECO:0008006" key="6">
    <source>
        <dbReference type="Google" id="ProtNLM"/>
    </source>
</evidence>
<dbReference type="SUPFAM" id="SSF48726">
    <property type="entry name" value="Immunoglobulin"/>
    <property type="match status" value="1"/>
</dbReference>
<feature type="chain" id="PRO_5012290842" description="Ig-like domain-containing protein" evidence="3">
    <location>
        <begin position="27"/>
        <end position="430"/>
    </location>
</feature>
<feature type="region of interest" description="Disordered" evidence="1">
    <location>
        <begin position="338"/>
        <end position="430"/>
    </location>
</feature>
<keyword evidence="3" id="KW-0732">Signal</keyword>
<evidence type="ECO:0000256" key="2">
    <source>
        <dbReference type="SAM" id="Phobius"/>
    </source>
</evidence>
<protein>
    <recommendedName>
        <fullName evidence="6">Ig-like domain-containing protein</fullName>
    </recommendedName>
</protein>
<dbReference type="Proteomes" id="UP000218231">
    <property type="component" value="Unassembled WGS sequence"/>
</dbReference>